<dbReference type="GeneID" id="9100366"/>
<dbReference type="VEuPathDB" id="FungiDB:PAAG_00790"/>
<proteinExistence type="predicted"/>
<sequence>MEDTKLDSSVSNTAANDSRELDHQKRTKITEKRREDSETDEEYDREGVRMGEGEEEKDGEDDAEEKDGVDGERLFELNEVKDF</sequence>
<organism evidence="2 3">
    <name type="scientific">Paracoccidioides lutzii (strain ATCC MYA-826 / Pb01)</name>
    <name type="common">Paracoccidioides brasiliensis</name>
    <dbReference type="NCBI Taxonomy" id="502779"/>
    <lineage>
        <taxon>Eukaryota</taxon>
        <taxon>Fungi</taxon>
        <taxon>Dikarya</taxon>
        <taxon>Ascomycota</taxon>
        <taxon>Pezizomycotina</taxon>
        <taxon>Eurotiomycetes</taxon>
        <taxon>Eurotiomycetidae</taxon>
        <taxon>Onygenales</taxon>
        <taxon>Ajellomycetaceae</taxon>
        <taxon>Paracoccidioides</taxon>
    </lineage>
</organism>
<feature type="compositionally biased region" description="Acidic residues" evidence="1">
    <location>
        <begin position="53"/>
        <end position="65"/>
    </location>
</feature>
<evidence type="ECO:0000313" key="2">
    <source>
        <dbReference type="EMBL" id="EEH37869.2"/>
    </source>
</evidence>
<dbReference type="EMBL" id="KN293993">
    <property type="protein sequence ID" value="EEH37869.2"/>
    <property type="molecule type" value="Genomic_DNA"/>
</dbReference>
<name>C1GQJ5_PARBA</name>
<dbReference type="HOGENOM" id="CLU_2543182_0_0_1"/>
<evidence type="ECO:0000256" key="1">
    <source>
        <dbReference type="SAM" id="MobiDB-lite"/>
    </source>
</evidence>
<feature type="compositionally biased region" description="Polar residues" evidence="1">
    <location>
        <begin position="7"/>
        <end position="16"/>
    </location>
</feature>
<protein>
    <submittedName>
        <fullName evidence="2">Uncharacterized protein</fullName>
    </submittedName>
</protein>
<evidence type="ECO:0000313" key="3">
    <source>
        <dbReference type="Proteomes" id="UP000002059"/>
    </source>
</evidence>
<feature type="compositionally biased region" description="Basic and acidic residues" evidence="1">
    <location>
        <begin position="17"/>
        <end position="36"/>
    </location>
</feature>
<accession>C1GQJ5</accession>
<dbReference type="Proteomes" id="UP000002059">
    <property type="component" value="Partially assembled WGS sequence"/>
</dbReference>
<feature type="region of interest" description="Disordered" evidence="1">
    <location>
        <begin position="1"/>
        <end position="83"/>
    </location>
</feature>
<keyword evidence="3" id="KW-1185">Reference proteome</keyword>
<dbReference type="KEGG" id="pbl:PAAG_00790"/>
<gene>
    <name evidence="2" type="ORF">PAAG_00790</name>
</gene>
<dbReference type="RefSeq" id="XP_002796931.2">
    <property type="nucleotide sequence ID" value="XM_002796885.2"/>
</dbReference>
<feature type="compositionally biased region" description="Basic and acidic residues" evidence="1">
    <location>
        <begin position="66"/>
        <end position="83"/>
    </location>
</feature>
<dbReference type="AlphaFoldDB" id="C1GQJ5"/>
<reference evidence="2 3" key="1">
    <citation type="journal article" date="2011" name="PLoS Genet.">
        <title>Comparative genomic analysis of human fungal pathogens causing paracoccidioidomycosis.</title>
        <authorList>
            <person name="Desjardins C.A."/>
            <person name="Champion M.D."/>
            <person name="Holder J.W."/>
            <person name="Muszewska A."/>
            <person name="Goldberg J."/>
            <person name="Bailao A.M."/>
            <person name="Brigido M.M."/>
            <person name="Ferreira M.E."/>
            <person name="Garcia A.M."/>
            <person name="Grynberg M."/>
            <person name="Gujja S."/>
            <person name="Heiman D.I."/>
            <person name="Henn M.R."/>
            <person name="Kodira C.D."/>
            <person name="Leon-Narvaez H."/>
            <person name="Longo L.V."/>
            <person name="Ma L.J."/>
            <person name="Malavazi I."/>
            <person name="Matsuo A.L."/>
            <person name="Morais F.V."/>
            <person name="Pereira M."/>
            <person name="Rodriguez-Brito S."/>
            <person name="Sakthikumar S."/>
            <person name="Salem-Izacc S.M."/>
            <person name="Sykes S.M."/>
            <person name="Teixeira M.M."/>
            <person name="Vallejo M.C."/>
            <person name="Walter M.E."/>
            <person name="Yandava C."/>
            <person name="Young S."/>
            <person name="Zeng Q."/>
            <person name="Zucker J."/>
            <person name="Felipe M.S."/>
            <person name="Goldman G.H."/>
            <person name="Haas B.J."/>
            <person name="McEwen J.G."/>
            <person name="Nino-Vega G."/>
            <person name="Puccia R."/>
            <person name="San-Blas G."/>
            <person name="Soares C.M."/>
            <person name="Birren B.W."/>
            <person name="Cuomo C.A."/>
        </authorList>
    </citation>
    <scope>NUCLEOTIDE SEQUENCE [LARGE SCALE GENOMIC DNA]</scope>
    <source>
        <strain evidence="3">ATCC MYA-826 / Pb01</strain>
    </source>
</reference>